<dbReference type="SUPFAM" id="SSF63451">
    <property type="entry name" value="LEM domain"/>
    <property type="match status" value="1"/>
</dbReference>
<dbReference type="WBParaSite" id="DME_0000222001-mRNA-1">
    <property type="protein sequence ID" value="DME_0000222001-mRNA-1"/>
    <property type="gene ID" value="DME_0000222001"/>
</dbReference>
<dbReference type="SMART" id="SM00540">
    <property type="entry name" value="LEM"/>
    <property type="match status" value="1"/>
</dbReference>
<accession>A0A0N4U5S5</accession>
<reference evidence="5" key="1">
    <citation type="submission" date="2017-02" db="UniProtKB">
        <authorList>
            <consortium name="WormBaseParasite"/>
        </authorList>
    </citation>
    <scope>IDENTIFICATION</scope>
</reference>
<dbReference type="PROSITE" id="PS50954">
    <property type="entry name" value="LEM"/>
    <property type="match status" value="1"/>
</dbReference>
<evidence type="ECO:0000313" key="5">
    <source>
        <dbReference type="WBParaSite" id="DME_0000222001-mRNA-1"/>
    </source>
</evidence>
<dbReference type="PANTHER" id="PTHR12019">
    <property type="entry name" value="LAMINA-ASSOCIATED POLYPEPTIDE THYMOPOIETIN"/>
    <property type="match status" value="1"/>
</dbReference>
<keyword evidence="4" id="KW-1185">Reference proteome</keyword>
<dbReference type="EMBL" id="UYYG01001156">
    <property type="protein sequence ID" value="VDN56607.1"/>
    <property type="molecule type" value="Genomic_DNA"/>
</dbReference>
<dbReference type="Proteomes" id="UP000274756">
    <property type="component" value="Unassembled WGS sequence"/>
</dbReference>
<dbReference type="FunFam" id="1.10.720.40:FF:000001">
    <property type="entry name" value="LEM domain containing 2, isoform CRA_a"/>
    <property type="match status" value="1"/>
</dbReference>
<reference evidence="2 4" key="2">
    <citation type="submission" date="2018-11" db="EMBL/GenBank/DDBJ databases">
        <authorList>
            <consortium name="Pathogen Informatics"/>
        </authorList>
    </citation>
    <scope>NUCLEOTIDE SEQUENCE [LARGE SCALE GENOMIC DNA]</scope>
</reference>
<proteinExistence type="predicted"/>
<dbReference type="OrthoDB" id="6363067at2759"/>
<evidence type="ECO:0000313" key="2">
    <source>
        <dbReference type="EMBL" id="VDN56607.1"/>
    </source>
</evidence>
<dbReference type="InterPro" id="IPR051656">
    <property type="entry name" value="LEM_domain"/>
</dbReference>
<sequence>MNIDELSDNEIRQKLLERGINTGPIVATTRNVYANKLQKLIEDSTSSANEKVEQVRSIFYNFFLSH</sequence>
<dbReference type="CDD" id="cd12940">
    <property type="entry name" value="LEM_LAP2_LEMD1"/>
    <property type="match status" value="1"/>
</dbReference>
<dbReference type="Proteomes" id="UP000038040">
    <property type="component" value="Unplaced"/>
</dbReference>
<organism evidence="3 5">
    <name type="scientific">Dracunculus medinensis</name>
    <name type="common">Guinea worm</name>
    <dbReference type="NCBI Taxonomy" id="318479"/>
    <lineage>
        <taxon>Eukaryota</taxon>
        <taxon>Metazoa</taxon>
        <taxon>Ecdysozoa</taxon>
        <taxon>Nematoda</taxon>
        <taxon>Chromadorea</taxon>
        <taxon>Rhabditida</taxon>
        <taxon>Spirurina</taxon>
        <taxon>Dracunculoidea</taxon>
        <taxon>Dracunculidae</taxon>
        <taxon>Dracunculus</taxon>
    </lineage>
</organism>
<dbReference type="AlphaFoldDB" id="A0A0N4U5S5"/>
<dbReference type="InterPro" id="IPR011015">
    <property type="entry name" value="LEM/LEM-like_dom_sf"/>
</dbReference>
<evidence type="ECO:0000259" key="1">
    <source>
        <dbReference type="PROSITE" id="PS50954"/>
    </source>
</evidence>
<evidence type="ECO:0000313" key="3">
    <source>
        <dbReference type="Proteomes" id="UP000038040"/>
    </source>
</evidence>
<gene>
    <name evidence="2" type="ORF">DME_LOCUS6580</name>
</gene>
<evidence type="ECO:0000313" key="4">
    <source>
        <dbReference type="Proteomes" id="UP000274756"/>
    </source>
</evidence>
<dbReference type="Gene3D" id="1.10.720.40">
    <property type="match status" value="1"/>
</dbReference>
<name>A0A0N4U5S5_DRAME</name>
<feature type="domain" description="LEM" evidence="1">
    <location>
        <begin position="1"/>
        <end position="44"/>
    </location>
</feature>
<dbReference type="PANTHER" id="PTHR12019:SF9">
    <property type="entry name" value="THYMOPOIETIN"/>
    <property type="match status" value="1"/>
</dbReference>
<protein>
    <submittedName>
        <fullName evidence="5">LEM domain-containing protein</fullName>
    </submittedName>
</protein>
<dbReference type="InterPro" id="IPR003887">
    <property type="entry name" value="LEM_dom"/>
</dbReference>
<dbReference type="Pfam" id="PF03020">
    <property type="entry name" value="LEM"/>
    <property type="match status" value="1"/>
</dbReference>
<dbReference type="STRING" id="318479.A0A0N4U5S5"/>